<keyword evidence="2" id="KW-1185">Reference proteome</keyword>
<name>A0A1X0NKR8_9TRYP</name>
<dbReference type="OrthoDB" id="277391at2759"/>
<dbReference type="RefSeq" id="XP_028879391.1">
    <property type="nucleotide sequence ID" value="XM_029029370.1"/>
</dbReference>
<comment type="caution">
    <text evidence="1">The sequence shown here is derived from an EMBL/GenBank/DDBJ whole genome shotgun (WGS) entry which is preliminary data.</text>
</comment>
<gene>
    <name evidence="1" type="ORF">TM35_000361850</name>
</gene>
<accession>A0A1X0NKR8</accession>
<dbReference type="GeneID" id="39989150"/>
<dbReference type="VEuPathDB" id="TriTrypDB:TM35_000361850"/>
<proteinExistence type="predicted"/>
<protein>
    <submittedName>
        <fullName evidence="1">Uncharacterized protein</fullName>
    </submittedName>
</protein>
<evidence type="ECO:0000313" key="2">
    <source>
        <dbReference type="Proteomes" id="UP000192257"/>
    </source>
</evidence>
<dbReference type="EMBL" id="NBCO01000036">
    <property type="protein sequence ID" value="ORC85325.1"/>
    <property type="molecule type" value="Genomic_DNA"/>
</dbReference>
<reference evidence="1 2" key="1">
    <citation type="submission" date="2017-03" db="EMBL/GenBank/DDBJ databases">
        <title>An alternative strategy for trypanosome survival in the mammalian bloodstream revealed through genome and transcriptome analysis of the ubiquitous bovine parasite Trypanosoma (Megatrypanum) theileri.</title>
        <authorList>
            <person name="Kelly S."/>
            <person name="Ivens A."/>
            <person name="Mott A."/>
            <person name="O'Neill E."/>
            <person name="Emms D."/>
            <person name="Macleod O."/>
            <person name="Voorheis P."/>
            <person name="Matthews J."/>
            <person name="Matthews K."/>
            <person name="Carrington M."/>
        </authorList>
    </citation>
    <scope>NUCLEOTIDE SEQUENCE [LARGE SCALE GENOMIC DNA]</scope>
    <source>
        <strain evidence="1">Edinburgh</strain>
    </source>
</reference>
<evidence type="ECO:0000313" key="1">
    <source>
        <dbReference type="EMBL" id="ORC85325.1"/>
    </source>
</evidence>
<dbReference type="AlphaFoldDB" id="A0A1X0NKR8"/>
<organism evidence="1 2">
    <name type="scientific">Trypanosoma theileri</name>
    <dbReference type="NCBI Taxonomy" id="67003"/>
    <lineage>
        <taxon>Eukaryota</taxon>
        <taxon>Discoba</taxon>
        <taxon>Euglenozoa</taxon>
        <taxon>Kinetoplastea</taxon>
        <taxon>Metakinetoplastina</taxon>
        <taxon>Trypanosomatida</taxon>
        <taxon>Trypanosomatidae</taxon>
        <taxon>Trypanosoma</taxon>
    </lineage>
</organism>
<sequence>MTQKLILAEGLDLLRRTEAREYEVDRSQVRISSSNKYRNELGRLAQAYGVVYADYLRGVEIINYVRRCAMESSDVNSRSLVEMCEGKMRVYMDRCDGVRKKEDNILLPLEQVDTHLVKAAFEVAEPVFMLNGAQYKLTRKEPFMREEQLGDGSYLLVVKNLDSYGIAAPLVTVVVDIIPQRGQQQRLEKEIPCQCGWRRVIGVVGKSTLRVMARTDGLVRDSHVDITLYNLERETSTTSTNSKTMRIEGNYNDAPGAMAEKIVQQLPKLTDEELEILANSKVPTGELPGKAPNSDEPKNTKVTMQQLQSLNVPHIGGNATTPLVVPERIEVNPAKMNCSDRLKRLRMTLNAWPANNVMAVQLNREQQTILQAAFALPLPTELDD</sequence>
<dbReference type="Proteomes" id="UP000192257">
    <property type="component" value="Unassembled WGS sequence"/>
</dbReference>